<protein>
    <recommendedName>
        <fullName evidence="8">Core Histone H2A/H2B/H3 domain-containing protein</fullName>
    </recommendedName>
</protein>
<dbReference type="GO" id="GO:0000786">
    <property type="term" value="C:nucleosome"/>
    <property type="evidence" value="ECO:0007669"/>
    <property type="project" value="UniProtKB-KW"/>
</dbReference>
<dbReference type="GO" id="GO:0046982">
    <property type="term" value="F:protein heterodimerization activity"/>
    <property type="evidence" value="ECO:0007669"/>
    <property type="project" value="InterPro"/>
</dbReference>
<evidence type="ECO:0000256" key="2">
    <source>
        <dbReference type="ARBA" id="ARBA00004286"/>
    </source>
</evidence>
<keyword evidence="7" id="KW-0544">Nucleosome core</keyword>
<gene>
    <name evidence="9" type="ORF">ZT1E4_G9024</name>
</gene>
<accession>A0A2H1GXK2</accession>
<evidence type="ECO:0000313" key="10">
    <source>
        <dbReference type="Proteomes" id="UP000245764"/>
    </source>
</evidence>
<dbReference type="InterPro" id="IPR009072">
    <property type="entry name" value="Histone-fold"/>
</dbReference>
<dbReference type="PANTHER" id="PTHR45810">
    <property type="entry name" value="HISTONE H3.2"/>
    <property type="match status" value="1"/>
</dbReference>
<dbReference type="Proteomes" id="UP000245764">
    <property type="component" value="Chromosome 9"/>
</dbReference>
<dbReference type="InterPro" id="IPR007125">
    <property type="entry name" value="H2A/H2B/H3"/>
</dbReference>
<keyword evidence="6" id="KW-0539">Nucleus</keyword>
<dbReference type="AlphaFoldDB" id="A0A2H1GXK2"/>
<evidence type="ECO:0000259" key="8">
    <source>
        <dbReference type="Pfam" id="PF00125"/>
    </source>
</evidence>
<sequence length="170" mass="18589">MAPKAKAAAKVKKAPFDSKGINASAAAAAASKPAKLADFKAGRATKNKGFQGKQAAGAAKNRYLHKAGTVALRNIRYYQKTTELLIPPLCFHRLVREISNDMFKDKDGRWQATALHALQEATEAVMISHFENSNLLAIHAKRVTIQEKDMVLARKMAPVGPQAFPEGFRF</sequence>
<evidence type="ECO:0000256" key="5">
    <source>
        <dbReference type="ARBA" id="ARBA00023125"/>
    </source>
</evidence>
<dbReference type="Gene3D" id="1.10.20.10">
    <property type="entry name" value="Histone, subunit A"/>
    <property type="match status" value="1"/>
</dbReference>
<dbReference type="SUPFAM" id="SSF47113">
    <property type="entry name" value="Histone-fold"/>
    <property type="match status" value="1"/>
</dbReference>
<dbReference type="GO" id="GO:0005634">
    <property type="term" value="C:nucleus"/>
    <property type="evidence" value="ECO:0007669"/>
    <property type="project" value="UniProtKB-SubCell"/>
</dbReference>
<evidence type="ECO:0000256" key="4">
    <source>
        <dbReference type="ARBA" id="ARBA00022454"/>
    </source>
</evidence>
<dbReference type="FunFam" id="1.10.20.10:FF:000085">
    <property type="entry name" value="Histone H3.2"/>
    <property type="match status" value="1"/>
</dbReference>
<keyword evidence="5" id="KW-0238">DNA-binding</keyword>
<evidence type="ECO:0000256" key="7">
    <source>
        <dbReference type="ARBA" id="ARBA00023269"/>
    </source>
</evidence>
<evidence type="ECO:0000256" key="1">
    <source>
        <dbReference type="ARBA" id="ARBA00004123"/>
    </source>
</evidence>
<keyword evidence="4" id="KW-0158">Chromosome</keyword>
<dbReference type="SMART" id="SM00428">
    <property type="entry name" value="H3"/>
    <property type="match status" value="1"/>
</dbReference>
<dbReference type="PRINTS" id="PR00622">
    <property type="entry name" value="HISTONEH3"/>
</dbReference>
<name>A0A2H1GXK2_ZYMTR</name>
<evidence type="ECO:0000313" key="9">
    <source>
        <dbReference type="EMBL" id="SMR58289.1"/>
    </source>
</evidence>
<reference evidence="10" key="1">
    <citation type="submission" date="2017-05" db="EMBL/GenBank/DDBJ databases">
        <authorList>
            <person name="Song R."/>
            <person name="Chenine A.L."/>
            <person name="Ruprecht R.M."/>
        </authorList>
    </citation>
    <scope>NUCLEOTIDE SEQUENCE [LARGE SCALE GENOMIC DNA]</scope>
</reference>
<evidence type="ECO:0000256" key="6">
    <source>
        <dbReference type="ARBA" id="ARBA00023242"/>
    </source>
</evidence>
<dbReference type="GO" id="GO:0003677">
    <property type="term" value="F:DNA binding"/>
    <property type="evidence" value="ECO:0007669"/>
    <property type="project" value="UniProtKB-KW"/>
</dbReference>
<dbReference type="EMBL" id="LT854261">
    <property type="protein sequence ID" value="SMR58289.1"/>
    <property type="molecule type" value="Genomic_DNA"/>
</dbReference>
<comment type="similarity">
    <text evidence="3">Belongs to the histone H3 family.</text>
</comment>
<dbReference type="InterPro" id="IPR000164">
    <property type="entry name" value="Histone_H3/CENP-A"/>
</dbReference>
<dbReference type="CDD" id="cd22911">
    <property type="entry name" value="HFD_H3"/>
    <property type="match status" value="1"/>
</dbReference>
<dbReference type="PANTHER" id="PTHR45810:SF1">
    <property type="entry name" value="HISTONE H3-LIKE CENTROMERIC PROTEIN A"/>
    <property type="match status" value="1"/>
</dbReference>
<proteinExistence type="inferred from homology"/>
<comment type="subcellular location">
    <subcellularLocation>
        <location evidence="2">Chromosome</location>
    </subcellularLocation>
    <subcellularLocation>
        <location evidence="1">Nucleus</location>
    </subcellularLocation>
</comment>
<organism evidence="9 10">
    <name type="scientific">Zymoseptoria tritici ST99CH_1E4</name>
    <dbReference type="NCBI Taxonomy" id="1276532"/>
    <lineage>
        <taxon>Eukaryota</taxon>
        <taxon>Fungi</taxon>
        <taxon>Dikarya</taxon>
        <taxon>Ascomycota</taxon>
        <taxon>Pezizomycotina</taxon>
        <taxon>Dothideomycetes</taxon>
        <taxon>Dothideomycetidae</taxon>
        <taxon>Mycosphaerellales</taxon>
        <taxon>Mycosphaerellaceae</taxon>
        <taxon>Zymoseptoria</taxon>
    </lineage>
</organism>
<evidence type="ECO:0000256" key="3">
    <source>
        <dbReference type="ARBA" id="ARBA00010343"/>
    </source>
</evidence>
<dbReference type="GO" id="GO:0030527">
    <property type="term" value="F:structural constituent of chromatin"/>
    <property type="evidence" value="ECO:0007669"/>
    <property type="project" value="InterPro"/>
</dbReference>
<feature type="domain" description="Core Histone H2A/H2B/H3" evidence="8">
    <location>
        <begin position="68"/>
        <end position="155"/>
    </location>
</feature>
<dbReference type="Pfam" id="PF00125">
    <property type="entry name" value="Histone"/>
    <property type="match status" value="1"/>
</dbReference>